<dbReference type="EMBL" id="MU069478">
    <property type="protein sequence ID" value="KAF5841734.1"/>
    <property type="molecule type" value="Genomic_DNA"/>
</dbReference>
<keyword evidence="2" id="KW-1185">Reference proteome</keyword>
<comment type="caution">
    <text evidence="1">The sequence shown here is derived from an EMBL/GenBank/DDBJ whole genome shotgun (WGS) entry which is preliminary data.</text>
</comment>
<proteinExistence type="predicted"/>
<evidence type="ECO:0000313" key="1">
    <source>
        <dbReference type="EMBL" id="KAF5841734.1"/>
    </source>
</evidence>
<evidence type="ECO:0000313" key="2">
    <source>
        <dbReference type="Proteomes" id="UP000815325"/>
    </source>
</evidence>
<evidence type="ECO:0008006" key="3">
    <source>
        <dbReference type="Google" id="ProtNLM"/>
    </source>
</evidence>
<gene>
    <name evidence="1" type="ORF">DUNSADRAFT_11514</name>
</gene>
<sequence>MNHVPYRDQGIEVLYRFASFDPFTRSNYFGRNLDLGQFERFRRIMHSPPFAMLLGHETSQVLSALEVSERMWKQRVLVIGPAHGGQRDEGVFEFTLSQRLGGCYDGYWFTESLIADSTEDGP</sequence>
<protein>
    <recommendedName>
        <fullName evidence="3">AmmeMemoRadiSam system protein B</fullName>
    </recommendedName>
</protein>
<dbReference type="Proteomes" id="UP000815325">
    <property type="component" value="Unassembled WGS sequence"/>
</dbReference>
<dbReference type="PANTHER" id="PTHR35716:SF1">
    <property type="entry name" value="OS05G0574700 PROTEIN"/>
    <property type="match status" value="1"/>
</dbReference>
<accession>A0ABQ7H4E6</accession>
<reference evidence="1" key="1">
    <citation type="submission" date="2017-08" db="EMBL/GenBank/DDBJ databases">
        <authorList>
            <person name="Polle J.E."/>
            <person name="Barry K."/>
            <person name="Cushman J."/>
            <person name="Schmutz J."/>
            <person name="Tran D."/>
            <person name="Hathwaick L.T."/>
            <person name="Yim W.C."/>
            <person name="Jenkins J."/>
            <person name="Mckie-Krisberg Z.M."/>
            <person name="Prochnik S."/>
            <person name="Lindquist E."/>
            <person name="Dockter R.B."/>
            <person name="Adam C."/>
            <person name="Molina H."/>
            <person name="Bunkerborg J."/>
            <person name="Jin E."/>
            <person name="Buchheim M."/>
            <person name="Magnuson J."/>
        </authorList>
    </citation>
    <scope>NUCLEOTIDE SEQUENCE</scope>
    <source>
        <strain evidence="1">CCAP 19/18</strain>
    </source>
</reference>
<dbReference type="PANTHER" id="PTHR35716">
    <property type="entry name" value="OS05G0574700 PROTEIN-RELATED"/>
    <property type="match status" value="1"/>
</dbReference>
<name>A0ABQ7H4E6_DUNSA</name>
<organism evidence="1 2">
    <name type="scientific">Dunaliella salina</name>
    <name type="common">Green alga</name>
    <name type="synonym">Protococcus salinus</name>
    <dbReference type="NCBI Taxonomy" id="3046"/>
    <lineage>
        <taxon>Eukaryota</taxon>
        <taxon>Viridiplantae</taxon>
        <taxon>Chlorophyta</taxon>
        <taxon>core chlorophytes</taxon>
        <taxon>Chlorophyceae</taxon>
        <taxon>CS clade</taxon>
        <taxon>Chlamydomonadales</taxon>
        <taxon>Dunaliellaceae</taxon>
        <taxon>Dunaliella</taxon>
    </lineage>
</organism>